<evidence type="ECO:0000259" key="1">
    <source>
        <dbReference type="SMART" id="SM00421"/>
    </source>
</evidence>
<keyword evidence="3" id="KW-1185">Reference proteome</keyword>
<dbReference type="EMBL" id="JASNJD010000005">
    <property type="protein sequence ID" value="MDK3017756.1"/>
    <property type="molecule type" value="Genomic_DNA"/>
</dbReference>
<sequence length="385" mass="42138">MIKNDLDAIARLPEIYTSVLLGQSWMAALDTVAEIVGARGVILFDVAEGELQFRARRGSSLYDGQQAQARRYVQQFGPFDRQAAAVIERSTPLTPIFDVDVWPDFIAQGRRADVQFLREHFRIFRRFAFNLGSSAESIAAMTLMMDAEMREIPPTTIRRAKLVAPHVAKVVELHRTFAPLQSGTDALAGVIDRLSVGICLVDRSGQLTLANRMAQRILAESGAIWRTEEGRLACRDLQLSAALQAAVLYGAGSAPTEYPARPMREIILPKPDPSANPVYLAISPLEAVAPGADLQADQALILLIDPALCGTARIDPLGLIFGLTRSELDVGELLVSGRSVEAISESRGVKLSTTRSQIKSLFAKTGVSNRYEFMWKALKYMSPLA</sequence>
<evidence type="ECO:0000313" key="3">
    <source>
        <dbReference type="Proteomes" id="UP001243757"/>
    </source>
</evidence>
<accession>A0ABT7EZH9</accession>
<dbReference type="Gene3D" id="1.10.10.10">
    <property type="entry name" value="Winged helix-like DNA-binding domain superfamily/Winged helix DNA-binding domain"/>
    <property type="match status" value="1"/>
</dbReference>
<gene>
    <name evidence="2" type="ORF">QO033_08710</name>
</gene>
<name>A0ABT7EZH9_9RHOB</name>
<dbReference type="InterPro" id="IPR000792">
    <property type="entry name" value="Tscrpt_reg_LuxR_C"/>
</dbReference>
<organism evidence="2 3">
    <name type="scientific">Pseudodonghicola flavimaris</name>
    <dbReference type="NCBI Taxonomy" id="3050036"/>
    <lineage>
        <taxon>Bacteria</taxon>
        <taxon>Pseudomonadati</taxon>
        <taxon>Pseudomonadota</taxon>
        <taxon>Alphaproteobacteria</taxon>
        <taxon>Rhodobacterales</taxon>
        <taxon>Paracoccaceae</taxon>
        <taxon>Pseudodonghicola</taxon>
    </lineage>
</organism>
<dbReference type="InterPro" id="IPR036388">
    <property type="entry name" value="WH-like_DNA-bd_sf"/>
</dbReference>
<comment type="caution">
    <text evidence="2">The sequence shown here is derived from an EMBL/GenBank/DDBJ whole genome shotgun (WGS) entry which is preliminary data.</text>
</comment>
<protein>
    <submittedName>
        <fullName evidence="2">Helix-turn-helix transcriptional regulator</fullName>
    </submittedName>
</protein>
<proteinExistence type="predicted"/>
<dbReference type="SMART" id="SM00421">
    <property type="entry name" value="HTH_LUXR"/>
    <property type="match status" value="1"/>
</dbReference>
<dbReference type="RefSeq" id="WP_284480572.1">
    <property type="nucleotide sequence ID" value="NZ_JASNJD010000005.1"/>
</dbReference>
<dbReference type="InterPro" id="IPR016032">
    <property type="entry name" value="Sig_transdc_resp-reg_C-effctor"/>
</dbReference>
<reference evidence="2 3" key="1">
    <citation type="submission" date="2023-05" db="EMBL/GenBank/DDBJ databases">
        <title>Pseudodonghicola sp. nov.</title>
        <authorList>
            <person name="Huang J."/>
        </authorList>
    </citation>
    <scope>NUCLEOTIDE SEQUENCE [LARGE SCALE GENOMIC DNA]</scope>
    <source>
        <strain evidence="2 3">IC7</strain>
    </source>
</reference>
<evidence type="ECO:0000313" key="2">
    <source>
        <dbReference type="EMBL" id="MDK3017756.1"/>
    </source>
</evidence>
<dbReference type="Proteomes" id="UP001243757">
    <property type="component" value="Unassembled WGS sequence"/>
</dbReference>
<feature type="domain" description="HTH luxR-type" evidence="1">
    <location>
        <begin position="320"/>
        <end position="377"/>
    </location>
</feature>
<dbReference type="SUPFAM" id="SSF46894">
    <property type="entry name" value="C-terminal effector domain of the bipartite response regulators"/>
    <property type="match status" value="1"/>
</dbReference>